<feature type="transmembrane region" description="Helical" evidence="6">
    <location>
        <begin position="353"/>
        <end position="378"/>
    </location>
</feature>
<feature type="domain" description="SSD" evidence="7">
    <location>
        <begin position="672"/>
        <end position="768"/>
    </location>
</feature>
<dbReference type="Pfam" id="PF03176">
    <property type="entry name" value="MMPL"/>
    <property type="match status" value="2"/>
</dbReference>
<feature type="transmembrane region" description="Helical" evidence="6">
    <location>
        <begin position="322"/>
        <end position="341"/>
    </location>
</feature>
<dbReference type="CDD" id="cd16329">
    <property type="entry name" value="LolA_like"/>
    <property type="match status" value="1"/>
</dbReference>
<dbReference type="RefSeq" id="WP_012137397.1">
    <property type="nucleotide sequence ID" value="NZ_KE007317.1"/>
</dbReference>
<dbReference type="eggNOG" id="COG1033">
    <property type="taxonomic scope" value="Bacteria"/>
</dbReference>
<dbReference type="OrthoDB" id="9803781at2"/>
<accession>R8B1K7</accession>
<dbReference type="PATRIC" id="fig|1318628.3.peg.1392"/>
<keyword evidence="2" id="KW-1003">Cell membrane</keyword>
<dbReference type="InterPro" id="IPR000731">
    <property type="entry name" value="SSD"/>
</dbReference>
<feature type="transmembrane region" description="Helical" evidence="6">
    <location>
        <begin position="718"/>
        <end position="737"/>
    </location>
</feature>
<sequence>MSKTSTRAEAFFLTVIRWRWVVLSIALGSLVGLGSQLGKLTKNTQADAFISPDEPALVYREKVEDIFNLRDPIVIAVRNKGESGIFNPRSLELVQWLTERVEQVPNVDPDRITSLSTESNIRGTEDGMEVDDFYGEGPVDEQRADWIQAAVSDFPLFQGSLVARDGTATLIIVELLDETKAEATYDHIMALVKDAPTGANDEIHVAGEGAVAGYLANYIDQDAKRLNPLAGLIITLILIVAFLTPRAALVPNFVVAGTVVVGLGAMAVSGVSFFVITNGLIVCMIGIAVADSIHIFSEYYDTMASHPSLDHHRVIAHAVARVWRPVTLTTLTTAAGFLALYPTNDMPPLQYFGVFGALAVIAAWLLSLLVTPCLLSLLKLKPSRRIKVAHNMAPPSLLSRTLCVLGTQKPRVTLAVAVLIGAIGVVGSSKVVINEERIENFQASEPLYQADKAINASMDGSYYLDVVIETSDANGIYEPEVLNRIRNLQYFLEQQPEINGSTSIVDYIQQMHKAVNEGDDQYYSIPNDPNLTAQLFLLYTASASPTDFEDRIDPERRIALVRANLSTGSYLTSRELIPRLESYLEQHFSDPGVSANVSGRVNVDYHWIQGIAASHFNSVMAAFIAVLVMAALLFRSLVGGVMAATPVGLAILTVYAVMGVTDIWLGVGTSMFAAIAIGLSVDFAIYTLDRLKEVLSMQTDSTVQQRIQSVFQLSGRALWYNFLAVGLGFGVLMTSQVPPLVNFGLLVAMSVGIAFISSLVLLPAIALVFKPAFLFGQKQSKWRGAALALVLIALAFGAQLASAQQSPSGDSVIQQLNARDEGDSVYREMRIELTDRRGNTRVEETAAFRRYFGDTKKTVIFYTSPVNVKGTAFLTWDYADNARDDDQWLYLPALRKVRRISASDRGDYFLGTDFTYEEIKKESKISAEDYHFTLVGEEEVDGRHTWVIEARPASSEVASVLGYSKVLLRIDPKVWMPRLSDYWDIAGNHLKTVHTRKIVKIDGIWSVEEIEAKNHKTGHQTRILFSNTDYGAAVPPRLFEQNALKRGY</sequence>
<evidence type="ECO:0000256" key="1">
    <source>
        <dbReference type="ARBA" id="ARBA00004651"/>
    </source>
</evidence>
<dbReference type="GO" id="GO:0005886">
    <property type="term" value="C:plasma membrane"/>
    <property type="evidence" value="ECO:0007669"/>
    <property type="project" value="UniProtKB-SubCell"/>
</dbReference>
<keyword evidence="4 6" id="KW-1133">Transmembrane helix</keyword>
<dbReference type="AlphaFoldDB" id="R8B1K7"/>
<feature type="transmembrane region" description="Helical" evidence="6">
    <location>
        <begin position="607"/>
        <end position="630"/>
    </location>
</feature>
<dbReference type="Gene3D" id="1.20.1640.10">
    <property type="entry name" value="Multidrug efflux transporter AcrB transmembrane domain"/>
    <property type="match status" value="2"/>
</dbReference>
<dbReference type="PANTHER" id="PTHR33406:SF13">
    <property type="entry name" value="MEMBRANE PROTEIN YDFJ"/>
    <property type="match status" value="1"/>
</dbReference>
<dbReference type="InterPro" id="IPR033399">
    <property type="entry name" value="TP_0789-like"/>
</dbReference>
<feature type="transmembrane region" description="Helical" evidence="6">
    <location>
        <begin position="229"/>
        <end position="248"/>
    </location>
</feature>
<evidence type="ECO:0000259" key="7">
    <source>
        <dbReference type="PROSITE" id="PS50156"/>
    </source>
</evidence>
<feature type="transmembrane region" description="Helical" evidence="6">
    <location>
        <begin position="663"/>
        <end position="688"/>
    </location>
</feature>
<evidence type="ECO:0000256" key="5">
    <source>
        <dbReference type="ARBA" id="ARBA00023136"/>
    </source>
</evidence>
<organism evidence="8 9">
    <name type="scientific">Marinobacter lipolyticus SM19</name>
    <dbReference type="NCBI Taxonomy" id="1318628"/>
    <lineage>
        <taxon>Bacteria</taxon>
        <taxon>Pseudomonadati</taxon>
        <taxon>Pseudomonadota</taxon>
        <taxon>Gammaproteobacteria</taxon>
        <taxon>Pseudomonadales</taxon>
        <taxon>Marinobacteraceae</taxon>
        <taxon>Marinobacter</taxon>
    </lineage>
</organism>
<dbReference type="STRING" id="1318628.MARLIPOL_06959"/>
<keyword evidence="5 6" id="KW-0472">Membrane</keyword>
<evidence type="ECO:0000256" key="2">
    <source>
        <dbReference type="ARBA" id="ARBA00022475"/>
    </source>
</evidence>
<dbReference type="Proteomes" id="UP000016540">
    <property type="component" value="Unassembled WGS sequence"/>
</dbReference>
<gene>
    <name evidence="8" type="ORF">MARLIPOL_06959</name>
</gene>
<evidence type="ECO:0000313" key="9">
    <source>
        <dbReference type="Proteomes" id="UP000016540"/>
    </source>
</evidence>
<dbReference type="PANTHER" id="PTHR33406">
    <property type="entry name" value="MEMBRANE PROTEIN MJ1562-RELATED"/>
    <property type="match status" value="1"/>
</dbReference>
<evidence type="ECO:0000256" key="3">
    <source>
        <dbReference type="ARBA" id="ARBA00022692"/>
    </source>
</evidence>
<feature type="transmembrane region" description="Helical" evidence="6">
    <location>
        <begin position="743"/>
        <end position="769"/>
    </location>
</feature>
<keyword evidence="9" id="KW-1185">Reference proteome</keyword>
<evidence type="ECO:0000256" key="6">
    <source>
        <dbReference type="SAM" id="Phobius"/>
    </source>
</evidence>
<comment type="caution">
    <text evidence="8">The sequence shown here is derived from an EMBL/GenBank/DDBJ whole genome shotgun (WGS) entry which is preliminary data.</text>
</comment>
<comment type="subcellular location">
    <subcellularLocation>
        <location evidence="1">Cell membrane</location>
        <topology evidence="1">Multi-pass membrane protein</topology>
    </subcellularLocation>
</comment>
<evidence type="ECO:0000313" key="8">
    <source>
        <dbReference type="EMBL" id="EON92471.1"/>
    </source>
</evidence>
<dbReference type="HOGENOM" id="CLU_008861_0_0_6"/>
<dbReference type="Gene3D" id="2.50.20.10">
    <property type="entry name" value="Lipoprotein localisation LolA/LolB/LppX"/>
    <property type="match status" value="1"/>
</dbReference>
<proteinExistence type="predicted"/>
<dbReference type="Pfam" id="PF17131">
    <property type="entry name" value="LolA_like"/>
    <property type="match status" value="1"/>
</dbReference>
<dbReference type="SUPFAM" id="SSF82866">
    <property type="entry name" value="Multidrug efflux transporter AcrB transmembrane domain"/>
    <property type="match status" value="2"/>
</dbReference>
<feature type="transmembrane region" description="Helical" evidence="6">
    <location>
        <begin position="254"/>
        <end position="276"/>
    </location>
</feature>
<name>R8B1K7_9GAMM</name>
<dbReference type="EMBL" id="ASAD01000010">
    <property type="protein sequence ID" value="EON92471.1"/>
    <property type="molecule type" value="Genomic_DNA"/>
</dbReference>
<feature type="transmembrane region" description="Helical" evidence="6">
    <location>
        <begin position="20"/>
        <end position="38"/>
    </location>
</feature>
<dbReference type="InterPro" id="IPR004869">
    <property type="entry name" value="MMPL_dom"/>
</dbReference>
<dbReference type="PROSITE" id="PS50156">
    <property type="entry name" value="SSD"/>
    <property type="match status" value="2"/>
</dbReference>
<protein>
    <recommendedName>
        <fullName evidence="7">SSD domain-containing protein</fullName>
    </recommendedName>
</protein>
<feature type="transmembrane region" description="Helical" evidence="6">
    <location>
        <begin position="637"/>
        <end position="657"/>
    </location>
</feature>
<reference evidence="8 9" key="1">
    <citation type="journal article" date="2013" name="Genome Announc.">
        <title>Draft Genome Sequence of the Moderately Halophilic Bacterium Marinobacter lipolyticus Strain SM19.</title>
        <authorList>
            <person name="Papke R.T."/>
            <person name="de la Haba R.R."/>
            <person name="Infante-Dominguez C."/>
            <person name="Perez D."/>
            <person name="Sanchez-Porro C."/>
            <person name="Lapierre P."/>
            <person name="Ventosa A."/>
        </authorList>
    </citation>
    <scope>NUCLEOTIDE SEQUENCE [LARGE SCALE GENOMIC DNA]</scope>
    <source>
        <strain evidence="8 9">SM19</strain>
    </source>
</reference>
<feature type="transmembrane region" description="Helical" evidence="6">
    <location>
        <begin position="781"/>
        <end position="801"/>
    </location>
</feature>
<feature type="domain" description="SSD" evidence="7">
    <location>
        <begin position="253"/>
        <end position="377"/>
    </location>
</feature>
<feature type="transmembrane region" description="Helical" evidence="6">
    <location>
        <begin position="412"/>
        <end position="433"/>
    </location>
</feature>
<dbReference type="InterPro" id="IPR050545">
    <property type="entry name" value="Mycobact_MmpL"/>
</dbReference>
<keyword evidence="3 6" id="KW-0812">Transmembrane</keyword>
<evidence type="ECO:0000256" key="4">
    <source>
        <dbReference type="ARBA" id="ARBA00022989"/>
    </source>
</evidence>